<accession>A0A433D9I0</accession>
<reference evidence="1 2" key="1">
    <citation type="journal article" date="2018" name="New Phytol.">
        <title>Phylogenomics of Endogonaceae and evolution of mycorrhizas within Mucoromycota.</title>
        <authorList>
            <person name="Chang Y."/>
            <person name="Desiro A."/>
            <person name="Na H."/>
            <person name="Sandor L."/>
            <person name="Lipzen A."/>
            <person name="Clum A."/>
            <person name="Barry K."/>
            <person name="Grigoriev I.V."/>
            <person name="Martin F.M."/>
            <person name="Stajich J.E."/>
            <person name="Smith M.E."/>
            <person name="Bonito G."/>
            <person name="Spatafora J.W."/>
        </authorList>
    </citation>
    <scope>NUCLEOTIDE SEQUENCE [LARGE SCALE GENOMIC DNA]</scope>
    <source>
        <strain evidence="1 2">GMNB39</strain>
    </source>
</reference>
<evidence type="ECO:0000313" key="2">
    <source>
        <dbReference type="Proteomes" id="UP000268093"/>
    </source>
</evidence>
<keyword evidence="2" id="KW-1185">Reference proteome</keyword>
<sequence>MNIISLMIRVVQFAAHIAEPTEMGILLHNSYEIPSEIRCDTEYVSANVRRWGINKLVKPFTLLCGNLANWYLQVAMSRQGVTNGCDPGIGGLTLVVAPGVEDLALVVAPDVEDLALVVAPGVEDLALVVAPGVEDLALVVAPGVEDLALVVPVTNLPN</sequence>
<protein>
    <submittedName>
        <fullName evidence="1">Uncharacterized protein</fullName>
    </submittedName>
</protein>
<evidence type="ECO:0000313" key="1">
    <source>
        <dbReference type="EMBL" id="RUP47496.1"/>
    </source>
</evidence>
<dbReference type="EMBL" id="RBNI01004435">
    <property type="protein sequence ID" value="RUP47496.1"/>
    <property type="molecule type" value="Genomic_DNA"/>
</dbReference>
<comment type="caution">
    <text evidence="1">The sequence shown here is derived from an EMBL/GenBank/DDBJ whole genome shotgun (WGS) entry which is preliminary data.</text>
</comment>
<organism evidence="1 2">
    <name type="scientific">Jimgerdemannia flammicorona</name>
    <dbReference type="NCBI Taxonomy" id="994334"/>
    <lineage>
        <taxon>Eukaryota</taxon>
        <taxon>Fungi</taxon>
        <taxon>Fungi incertae sedis</taxon>
        <taxon>Mucoromycota</taxon>
        <taxon>Mucoromycotina</taxon>
        <taxon>Endogonomycetes</taxon>
        <taxon>Endogonales</taxon>
        <taxon>Endogonaceae</taxon>
        <taxon>Jimgerdemannia</taxon>
    </lineage>
</organism>
<proteinExistence type="predicted"/>
<name>A0A433D9I0_9FUNG</name>
<dbReference type="Proteomes" id="UP000268093">
    <property type="component" value="Unassembled WGS sequence"/>
</dbReference>
<gene>
    <name evidence="1" type="ORF">BC936DRAFT_145673</name>
</gene>